<evidence type="ECO:0000313" key="2">
    <source>
        <dbReference type="Proteomes" id="UP000295711"/>
    </source>
</evidence>
<proteinExistence type="predicted"/>
<sequence length="119" mass="14578">MVSENIKAFLDFVDESRKVYACALDNMRREEKKLQDFLHAIEFESSAKERSKICTKLHRSRKARRDYKDMVEEYEEIVKFFQDPQHKKTLDQMTNLLGRVRKVEKYHRERQYFPRVKED</sequence>
<reference evidence="1 2" key="1">
    <citation type="submission" date="2019-03" db="EMBL/GenBank/DDBJ databases">
        <title>Genomic Encyclopedia of Type Strains, Phase IV (KMG-IV): sequencing the most valuable type-strain genomes for metagenomic binning, comparative biology and taxonomic classification.</title>
        <authorList>
            <person name="Goeker M."/>
        </authorList>
    </citation>
    <scope>NUCLEOTIDE SEQUENCE [LARGE SCALE GENOMIC DNA]</scope>
    <source>
        <strain evidence="1 2">DSM 28559</strain>
    </source>
</reference>
<dbReference type="EMBL" id="SLXA01000001">
    <property type="protein sequence ID" value="TCO86390.1"/>
    <property type="molecule type" value="Genomic_DNA"/>
</dbReference>
<dbReference type="OrthoDB" id="2057244at2"/>
<organism evidence="1 2">
    <name type="scientific">Frisingicoccus caecimuris</name>
    <dbReference type="NCBI Taxonomy" id="1796636"/>
    <lineage>
        <taxon>Bacteria</taxon>
        <taxon>Bacillati</taxon>
        <taxon>Bacillota</taxon>
        <taxon>Clostridia</taxon>
        <taxon>Lachnospirales</taxon>
        <taxon>Lachnospiraceae</taxon>
        <taxon>Frisingicoccus</taxon>
    </lineage>
</organism>
<dbReference type="Proteomes" id="UP000295711">
    <property type="component" value="Unassembled WGS sequence"/>
</dbReference>
<name>A0A4R2LGF2_9FIRM</name>
<gene>
    <name evidence="1" type="ORF">EV212_101175</name>
</gene>
<keyword evidence="2" id="KW-1185">Reference proteome</keyword>
<evidence type="ECO:0000313" key="1">
    <source>
        <dbReference type="EMBL" id="TCO86390.1"/>
    </source>
</evidence>
<comment type="caution">
    <text evidence="1">The sequence shown here is derived from an EMBL/GenBank/DDBJ whole genome shotgun (WGS) entry which is preliminary data.</text>
</comment>
<accession>A0A4R2LGF2</accession>
<dbReference type="AlphaFoldDB" id="A0A4R2LGF2"/>
<protein>
    <submittedName>
        <fullName evidence="1">Uncharacterized protein</fullName>
    </submittedName>
</protein>